<accession>A0ACC2NDB6</accession>
<dbReference type="EMBL" id="CM056743">
    <property type="protein sequence ID" value="KAJ8669137.1"/>
    <property type="molecule type" value="Genomic_DNA"/>
</dbReference>
<evidence type="ECO:0000313" key="1">
    <source>
        <dbReference type="EMBL" id="KAJ8669137.1"/>
    </source>
</evidence>
<name>A0ACC2NDB6_9HYME</name>
<keyword evidence="2" id="KW-1185">Reference proteome</keyword>
<sequence>MAPTKKNSPSKNPVKKRAKKVMDIATKLKILDLLRDGEKIINLARRFEVNESTIRSIRDNQEAIRAASANSGVHGKFTKINRKKCVVKMENLLIVWMQDMIQKKIPLSGAAIKEQALIFFEHVKEKHFKDSVETFSASRGWFDRFRERFSLRSISFTELVEKNQVTVPSDSVLQEVVQSTINVAQEIGGEGFSDMQDSDVLSMVSTDRNQLTASDIEEILEDAEGNRAAEKNVEESPEPALSIRILSQIISTVQNAIDDALAQDPILTRSLKFKLDCEQSLATEFFAKK</sequence>
<gene>
    <name evidence="1" type="ORF">QAD02_000396</name>
</gene>
<comment type="caution">
    <text evidence="1">The sequence shown here is derived from an EMBL/GenBank/DDBJ whole genome shotgun (WGS) entry which is preliminary data.</text>
</comment>
<proteinExistence type="predicted"/>
<reference evidence="1" key="1">
    <citation type="submission" date="2023-04" db="EMBL/GenBank/DDBJ databases">
        <title>A chromosome-level genome assembly of the parasitoid wasp Eretmocerus hayati.</title>
        <authorList>
            <person name="Zhong Y."/>
            <person name="Liu S."/>
            <person name="Liu Y."/>
        </authorList>
    </citation>
    <scope>NUCLEOTIDE SEQUENCE</scope>
    <source>
        <strain evidence="1">ZJU_SS_LIU_2023</strain>
    </source>
</reference>
<protein>
    <submittedName>
        <fullName evidence="1">Uncharacterized protein</fullName>
    </submittedName>
</protein>
<organism evidence="1 2">
    <name type="scientific">Eretmocerus hayati</name>
    <dbReference type="NCBI Taxonomy" id="131215"/>
    <lineage>
        <taxon>Eukaryota</taxon>
        <taxon>Metazoa</taxon>
        <taxon>Ecdysozoa</taxon>
        <taxon>Arthropoda</taxon>
        <taxon>Hexapoda</taxon>
        <taxon>Insecta</taxon>
        <taxon>Pterygota</taxon>
        <taxon>Neoptera</taxon>
        <taxon>Endopterygota</taxon>
        <taxon>Hymenoptera</taxon>
        <taxon>Apocrita</taxon>
        <taxon>Proctotrupomorpha</taxon>
        <taxon>Chalcidoidea</taxon>
        <taxon>Aphelinidae</taxon>
        <taxon>Aphelininae</taxon>
        <taxon>Eretmocerus</taxon>
    </lineage>
</organism>
<evidence type="ECO:0000313" key="2">
    <source>
        <dbReference type="Proteomes" id="UP001239111"/>
    </source>
</evidence>
<dbReference type="Proteomes" id="UP001239111">
    <property type="component" value="Chromosome 3"/>
</dbReference>